<dbReference type="AlphaFoldDB" id="A0A2V4BB04"/>
<protein>
    <submittedName>
        <fullName evidence="1">Uncharacterized protein</fullName>
    </submittedName>
</protein>
<name>A0A2V4BB04_9PSEU</name>
<organism evidence="1 2">
    <name type="scientific">Prauserella muralis</name>
    <dbReference type="NCBI Taxonomy" id="588067"/>
    <lineage>
        <taxon>Bacteria</taxon>
        <taxon>Bacillati</taxon>
        <taxon>Actinomycetota</taxon>
        <taxon>Actinomycetes</taxon>
        <taxon>Pseudonocardiales</taxon>
        <taxon>Pseudonocardiaceae</taxon>
        <taxon>Prauserella</taxon>
    </lineage>
</organism>
<evidence type="ECO:0000313" key="2">
    <source>
        <dbReference type="Proteomes" id="UP000249915"/>
    </source>
</evidence>
<dbReference type="EMBL" id="MASW01000001">
    <property type="protein sequence ID" value="PXY32241.1"/>
    <property type="molecule type" value="Genomic_DNA"/>
</dbReference>
<evidence type="ECO:0000313" key="1">
    <source>
        <dbReference type="EMBL" id="PXY32241.1"/>
    </source>
</evidence>
<dbReference type="Proteomes" id="UP000249915">
    <property type="component" value="Unassembled WGS sequence"/>
</dbReference>
<keyword evidence="2" id="KW-1185">Reference proteome</keyword>
<proteinExistence type="predicted"/>
<sequence>MTIMRFAAGLSSVLACCLLTPQVASATAPAFLVVDKSTVAPGELVRVSAGCPLGEGVNHVGSAAFAPTGHDGPYSGNGGVARLTAQAAGAAAGRAVIRPDAAPGRYDVTLRCGGGHAGTTTLDVRFAG</sequence>
<accession>A0A2V4BB04</accession>
<dbReference type="PROSITE" id="PS51257">
    <property type="entry name" value="PROKAR_LIPOPROTEIN"/>
    <property type="match status" value="1"/>
</dbReference>
<gene>
    <name evidence="1" type="ORF">BAY60_08120</name>
</gene>
<reference evidence="1 2" key="1">
    <citation type="submission" date="2016-07" db="EMBL/GenBank/DDBJ databases">
        <title>Draft genome sequence of Prauserella muralis DSM 45305, isolated from a mould-covered wall in an indoor environment.</title>
        <authorList>
            <person name="Ruckert C."/>
            <person name="Albersmeier A."/>
            <person name="Jiang C.-L."/>
            <person name="Jiang Y."/>
            <person name="Kalinowski J."/>
            <person name="Schneider O."/>
            <person name="Winkler A."/>
            <person name="Zotchev S.B."/>
        </authorList>
    </citation>
    <scope>NUCLEOTIDE SEQUENCE [LARGE SCALE GENOMIC DNA]</scope>
    <source>
        <strain evidence="1 2">DSM 45305</strain>
    </source>
</reference>
<dbReference type="RefSeq" id="WP_112280280.1">
    <property type="nucleotide sequence ID" value="NZ_MASW01000001.1"/>
</dbReference>
<dbReference type="OrthoDB" id="3629550at2"/>
<comment type="caution">
    <text evidence="1">The sequence shown here is derived from an EMBL/GenBank/DDBJ whole genome shotgun (WGS) entry which is preliminary data.</text>
</comment>